<dbReference type="AlphaFoldDB" id="A0A1G9RJQ2"/>
<dbReference type="EMBL" id="LT629701">
    <property type="protein sequence ID" value="SDM23496.1"/>
    <property type="molecule type" value="Genomic_DNA"/>
</dbReference>
<name>A0A1G9RJQ2_ALLAB</name>
<gene>
    <name evidence="2" type="ORF">SAMN04489726_0509</name>
</gene>
<dbReference type="OrthoDB" id="284233at2"/>
<feature type="signal peptide" evidence="1">
    <location>
        <begin position="1"/>
        <end position="27"/>
    </location>
</feature>
<dbReference type="Proteomes" id="UP000183376">
    <property type="component" value="Chromosome I"/>
</dbReference>
<feature type="chain" id="PRO_5009245412" evidence="1">
    <location>
        <begin position="28"/>
        <end position="181"/>
    </location>
</feature>
<evidence type="ECO:0000313" key="3">
    <source>
        <dbReference type="Proteomes" id="UP000183376"/>
    </source>
</evidence>
<reference evidence="2 3" key="1">
    <citation type="submission" date="2016-10" db="EMBL/GenBank/DDBJ databases">
        <authorList>
            <person name="de Groot N.N."/>
        </authorList>
    </citation>
    <scope>NUCLEOTIDE SEQUENCE [LARGE SCALE GENOMIC DNA]</scope>
    <source>
        <strain evidence="2 3">DSM 44149</strain>
    </source>
</reference>
<sequence>MRITGLFTAAALLAGLGAVATTPAAQAAPNCDNGQLLLSKTEFVSSRAASFVTRPDGSRMLLWPDTGHGFRAHSIKIPRVAGDIWAGVAFTGRNGPRGWENWYPGADDTRAWPHRGAQMYSLVGLLRDANTNAVLRRFFLGDGLRCTEITTGGPVYLQLTVNDHHLADNDGTFFADVQVYG</sequence>
<keyword evidence="1" id="KW-0732">Signal</keyword>
<evidence type="ECO:0000256" key="1">
    <source>
        <dbReference type="SAM" id="SignalP"/>
    </source>
</evidence>
<proteinExistence type="predicted"/>
<dbReference type="Gene3D" id="2.60.120.430">
    <property type="entry name" value="Galactose-binding lectin"/>
    <property type="match status" value="1"/>
</dbReference>
<organism evidence="2 3">
    <name type="scientific">Allokutzneria albata</name>
    <name type="common">Kibdelosporangium albatum</name>
    <dbReference type="NCBI Taxonomy" id="211114"/>
    <lineage>
        <taxon>Bacteria</taxon>
        <taxon>Bacillati</taxon>
        <taxon>Actinomycetota</taxon>
        <taxon>Actinomycetes</taxon>
        <taxon>Pseudonocardiales</taxon>
        <taxon>Pseudonocardiaceae</taxon>
        <taxon>Allokutzneria</taxon>
    </lineage>
</organism>
<protein>
    <submittedName>
        <fullName evidence="2">Uncharacterized protein</fullName>
    </submittedName>
</protein>
<evidence type="ECO:0000313" key="2">
    <source>
        <dbReference type="EMBL" id="SDM23496.1"/>
    </source>
</evidence>
<keyword evidence="3" id="KW-1185">Reference proteome</keyword>
<accession>A0A1G9RJQ2</accession>
<dbReference type="RefSeq" id="WP_030433477.1">
    <property type="nucleotide sequence ID" value="NZ_JOEF01000044.1"/>
</dbReference>